<evidence type="ECO:0000256" key="2">
    <source>
        <dbReference type="ARBA" id="ARBA00023002"/>
    </source>
</evidence>
<dbReference type="PRINTS" id="PR00081">
    <property type="entry name" value="GDHRDH"/>
</dbReference>
<reference evidence="10 11" key="1">
    <citation type="submission" date="2018-06" db="EMBL/GenBank/DDBJ databases">
        <authorList>
            <consortium name="Pathogen Informatics"/>
            <person name="Doyle S."/>
        </authorList>
    </citation>
    <scope>NUCLEOTIDE SEQUENCE [LARGE SCALE GENOMIC DNA]</scope>
    <source>
        <strain evidence="10 11">NCTC8849</strain>
    </source>
</reference>
<keyword evidence="2 10" id="KW-0560">Oxidoreductase</keyword>
<evidence type="ECO:0000256" key="9">
    <source>
        <dbReference type="RuleBase" id="RU000363"/>
    </source>
</evidence>
<comment type="catalytic activity">
    <reaction evidence="4">
        <text>2-dehydro-3-deoxy-D-gluconate + NAD(+) = 3-deoxy-D-glycero-2,5-hexodiulosonate + NADH + H(+)</text>
        <dbReference type="Rhea" id="RHEA:24232"/>
        <dbReference type="ChEBI" id="CHEBI:15378"/>
        <dbReference type="ChEBI" id="CHEBI:29071"/>
        <dbReference type="ChEBI" id="CHEBI:57540"/>
        <dbReference type="ChEBI" id="CHEBI:57945"/>
        <dbReference type="ChEBI" id="CHEBI:57990"/>
        <dbReference type="EC" id="1.1.1.127"/>
    </reaction>
</comment>
<dbReference type="AlphaFoldDB" id="A0A377WL59"/>
<dbReference type="NCBIfam" id="TIGR01832">
    <property type="entry name" value="kduD"/>
    <property type="match status" value="1"/>
</dbReference>
<dbReference type="GO" id="GO:0008678">
    <property type="term" value="F:2-deoxy-D-gluconate 3-dehydrogenase activity"/>
    <property type="evidence" value="ECO:0007669"/>
    <property type="project" value="InterPro"/>
</dbReference>
<dbReference type="InterPro" id="IPR036291">
    <property type="entry name" value="NAD(P)-bd_dom_sf"/>
</dbReference>
<dbReference type="EC" id="1.1.1.127" evidence="5"/>
<sequence length="256" mass="27673">MVLNAFDLTGKVAIVTGCDTGLGQGMTLGLAQAGCDIVGINRKIPHDTAAQVLALGRRFHAIQADLSQENDMSGLVDQAVAAMGRVDILVNNAGIIRRHDALTFTESDWDAVIDLNLKAVFFLSQAVARQFIRQGEGGKIINIASMLSFQGGIRVPSYTASKSGVLGLTRLLANEWAGQGINVNAIAPGYMATNHTQALREDEERNQAILERIPAGRWGAPKDLQGRWCFSPHQRPTILTAIRWPSMADGWRAESL</sequence>
<dbReference type="GO" id="GO:0051287">
    <property type="term" value="F:NAD binding"/>
    <property type="evidence" value="ECO:0007669"/>
    <property type="project" value="InterPro"/>
</dbReference>
<evidence type="ECO:0000256" key="1">
    <source>
        <dbReference type="ARBA" id="ARBA00006484"/>
    </source>
</evidence>
<proteinExistence type="inferred from homology"/>
<dbReference type="PRINTS" id="PR00080">
    <property type="entry name" value="SDRFAMILY"/>
</dbReference>
<dbReference type="SUPFAM" id="SSF51735">
    <property type="entry name" value="NAD(P)-binding Rossmann-fold domains"/>
    <property type="match status" value="1"/>
</dbReference>
<protein>
    <recommendedName>
        <fullName evidence="6">2-dehydro-3-deoxy-D-gluconate 5-dehydrogenase</fullName>
        <ecNumber evidence="5">1.1.1.127</ecNumber>
    </recommendedName>
    <alternativeName>
        <fullName evidence="7">2-keto-3-deoxygluconate 5-dehydrogenase</fullName>
    </alternativeName>
    <alternativeName>
        <fullName evidence="8">2-keto-3-deoxygluconate oxidoreductase</fullName>
    </alternativeName>
</protein>
<dbReference type="FunFam" id="3.40.50.720:FF:000081">
    <property type="entry name" value="2-deoxy-D-gluconate 3-dehydrogenase"/>
    <property type="match status" value="1"/>
</dbReference>
<evidence type="ECO:0000313" key="10">
    <source>
        <dbReference type="EMBL" id="STT54061.1"/>
    </source>
</evidence>
<evidence type="ECO:0000313" key="11">
    <source>
        <dbReference type="Proteomes" id="UP000254799"/>
    </source>
</evidence>
<dbReference type="PANTHER" id="PTHR42760">
    <property type="entry name" value="SHORT-CHAIN DEHYDROGENASES/REDUCTASES FAMILY MEMBER"/>
    <property type="match status" value="1"/>
</dbReference>
<dbReference type="Pfam" id="PF00106">
    <property type="entry name" value="adh_short"/>
    <property type="match status" value="1"/>
</dbReference>
<evidence type="ECO:0000256" key="4">
    <source>
        <dbReference type="ARBA" id="ARBA00051099"/>
    </source>
</evidence>
<name>A0A377WL59_KLEPN</name>
<comment type="similarity">
    <text evidence="1 9">Belongs to the short-chain dehydrogenases/reductases (SDR) family.</text>
</comment>
<evidence type="ECO:0000256" key="8">
    <source>
        <dbReference type="ARBA" id="ARBA00079135"/>
    </source>
</evidence>
<dbReference type="GO" id="GO:0047001">
    <property type="term" value="F:2-dehydro-3-deoxy-D-gluconate 5-dehydrogenase activity"/>
    <property type="evidence" value="ECO:0007669"/>
    <property type="project" value="UniProtKB-EC"/>
</dbReference>
<evidence type="ECO:0000256" key="3">
    <source>
        <dbReference type="ARBA" id="ARBA00023027"/>
    </source>
</evidence>
<dbReference type="PROSITE" id="PS00061">
    <property type="entry name" value="ADH_SHORT"/>
    <property type="match status" value="1"/>
</dbReference>
<dbReference type="PANTHER" id="PTHR42760:SF5">
    <property type="entry name" value="2-DEHYDRO-3-DEOXY-D-GLUCONATE 5-DEHYDROGENASE"/>
    <property type="match status" value="1"/>
</dbReference>
<evidence type="ECO:0000256" key="7">
    <source>
        <dbReference type="ARBA" id="ARBA00075624"/>
    </source>
</evidence>
<gene>
    <name evidence="10" type="primary">kduD_2</name>
    <name evidence="10" type="ORF">NCTC8849_02643</name>
</gene>
<dbReference type="EMBL" id="UGLC01000002">
    <property type="protein sequence ID" value="STT54061.1"/>
    <property type="molecule type" value="Genomic_DNA"/>
</dbReference>
<organism evidence="10 11">
    <name type="scientific">Klebsiella pneumoniae</name>
    <dbReference type="NCBI Taxonomy" id="573"/>
    <lineage>
        <taxon>Bacteria</taxon>
        <taxon>Pseudomonadati</taxon>
        <taxon>Pseudomonadota</taxon>
        <taxon>Gammaproteobacteria</taxon>
        <taxon>Enterobacterales</taxon>
        <taxon>Enterobacteriaceae</taxon>
        <taxon>Klebsiella/Raoultella group</taxon>
        <taxon>Klebsiella</taxon>
        <taxon>Klebsiella pneumoniae complex</taxon>
    </lineage>
</organism>
<keyword evidence="3" id="KW-0520">NAD</keyword>
<dbReference type="Gene3D" id="3.40.50.720">
    <property type="entry name" value="NAD(P)-binding Rossmann-like Domain"/>
    <property type="match status" value="1"/>
</dbReference>
<evidence type="ECO:0000256" key="6">
    <source>
        <dbReference type="ARBA" id="ARBA00071389"/>
    </source>
</evidence>
<dbReference type="InterPro" id="IPR011286">
    <property type="entry name" value="2-deoxy-D-gluc_3_DH"/>
</dbReference>
<dbReference type="InterPro" id="IPR020904">
    <property type="entry name" value="Sc_DH/Rdtase_CS"/>
</dbReference>
<accession>A0A377WL59</accession>
<dbReference type="InterPro" id="IPR002347">
    <property type="entry name" value="SDR_fam"/>
</dbReference>
<evidence type="ECO:0000256" key="5">
    <source>
        <dbReference type="ARBA" id="ARBA00066584"/>
    </source>
</evidence>
<dbReference type="Proteomes" id="UP000254799">
    <property type="component" value="Unassembled WGS sequence"/>
</dbReference>